<dbReference type="Proteomes" id="UP000530850">
    <property type="component" value="Unassembled WGS sequence"/>
</dbReference>
<comment type="similarity">
    <text evidence="5 11">Belongs to the purine/pyrimidine phosphoribosyltransferase family.</text>
</comment>
<name>A0A3N0ACB5_9ACTN</name>
<dbReference type="GeneID" id="93356319"/>
<dbReference type="GO" id="GO:0003999">
    <property type="term" value="F:adenine phosphoribosyltransferase activity"/>
    <property type="evidence" value="ECO:0007669"/>
    <property type="project" value="UniProtKB-UniRule"/>
</dbReference>
<dbReference type="NCBIfam" id="NF002636">
    <property type="entry name" value="PRK02304.1-5"/>
    <property type="match status" value="1"/>
</dbReference>
<dbReference type="PANTHER" id="PTHR32315:SF3">
    <property type="entry name" value="ADENINE PHOSPHORIBOSYLTRANSFERASE"/>
    <property type="match status" value="1"/>
</dbReference>
<reference evidence="13 16" key="2">
    <citation type="submission" date="2020-08" db="EMBL/GenBank/DDBJ databases">
        <title>Sequencing the genomes of 1000 actinobacteria strains.</title>
        <authorList>
            <person name="Klenk H.-P."/>
        </authorList>
    </citation>
    <scope>NUCLEOTIDE SEQUENCE [LARGE SCALE GENOMIC DNA]</scope>
    <source>
        <strain evidence="13 16">DSM 22242</strain>
    </source>
</reference>
<keyword evidence="15" id="KW-1185">Reference proteome</keyword>
<dbReference type="Gene3D" id="3.40.50.2020">
    <property type="match status" value="1"/>
</dbReference>
<dbReference type="RefSeq" id="WP_123185004.1">
    <property type="nucleotide sequence ID" value="NZ_CANPEU010000005.1"/>
</dbReference>
<dbReference type="Proteomes" id="UP000309454">
    <property type="component" value="Unassembled WGS sequence"/>
</dbReference>
<dbReference type="InterPro" id="IPR029057">
    <property type="entry name" value="PRTase-like"/>
</dbReference>
<evidence type="ECO:0000256" key="3">
    <source>
        <dbReference type="ARBA" id="ARBA00004496"/>
    </source>
</evidence>
<dbReference type="InterPro" id="IPR005764">
    <property type="entry name" value="Ade_phspho_trans"/>
</dbReference>
<dbReference type="AlphaFoldDB" id="A0A3N0ACB5"/>
<evidence type="ECO:0000313" key="13">
    <source>
        <dbReference type="EMBL" id="MBB3171979.1"/>
    </source>
</evidence>
<dbReference type="Pfam" id="PF00156">
    <property type="entry name" value="Pribosyltran"/>
    <property type="match status" value="1"/>
</dbReference>
<evidence type="ECO:0000256" key="7">
    <source>
        <dbReference type="ARBA" id="ARBA00022490"/>
    </source>
</evidence>
<organism evidence="14 15">
    <name type="scientific">Parvibacter caecicola</name>
    <dbReference type="NCBI Taxonomy" id="747645"/>
    <lineage>
        <taxon>Bacteria</taxon>
        <taxon>Bacillati</taxon>
        <taxon>Actinomycetota</taxon>
        <taxon>Coriobacteriia</taxon>
        <taxon>Coriobacteriales</taxon>
        <taxon>Coriobacteriaceae</taxon>
        <taxon>Parvibacter</taxon>
    </lineage>
</organism>
<dbReference type="InterPro" id="IPR000836">
    <property type="entry name" value="PRTase_dom"/>
</dbReference>
<dbReference type="GO" id="GO:0006168">
    <property type="term" value="P:adenine salvage"/>
    <property type="evidence" value="ECO:0007669"/>
    <property type="project" value="InterPro"/>
</dbReference>
<dbReference type="PANTHER" id="PTHR32315">
    <property type="entry name" value="ADENINE PHOSPHORIBOSYLTRANSFERASE"/>
    <property type="match status" value="1"/>
</dbReference>
<dbReference type="NCBIfam" id="NF002634">
    <property type="entry name" value="PRK02304.1-3"/>
    <property type="match status" value="1"/>
</dbReference>
<evidence type="ECO:0000256" key="11">
    <source>
        <dbReference type="HAMAP-Rule" id="MF_00004"/>
    </source>
</evidence>
<evidence type="ECO:0000256" key="5">
    <source>
        <dbReference type="ARBA" id="ARBA00008391"/>
    </source>
</evidence>
<dbReference type="OrthoDB" id="9803963at2"/>
<dbReference type="GO" id="GO:0006166">
    <property type="term" value="P:purine ribonucleoside salvage"/>
    <property type="evidence" value="ECO:0007669"/>
    <property type="project" value="UniProtKB-UniRule"/>
</dbReference>
<comment type="subcellular location">
    <subcellularLocation>
        <location evidence="3 11">Cytoplasm</location>
    </subcellularLocation>
</comment>
<evidence type="ECO:0000256" key="6">
    <source>
        <dbReference type="ARBA" id="ARBA00011893"/>
    </source>
</evidence>
<dbReference type="EC" id="2.4.2.7" evidence="6 11"/>
<comment type="subunit">
    <text evidence="11">Homodimer.</text>
</comment>
<comment type="catalytic activity">
    <reaction evidence="1 11">
        <text>AMP + diphosphate = 5-phospho-alpha-D-ribose 1-diphosphate + adenine</text>
        <dbReference type="Rhea" id="RHEA:16609"/>
        <dbReference type="ChEBI" id="CHEBI:16708"/>
        <dbReference type="ChEBI" id="CHEBI:33019"/>
        <dbReference type="ChEBI" id="CHEBI:58017"/>
        <dbReference type="ChEBI" id="CHEBI:456215"/>
        <dbReference type="EC" id="2.4.2.7"/>
    </reaction>
</comment>
<dbReference type="GO" id="GO:0005737">
    <property type="term" value="C:cytoplasm"/>
    <property type="evidence" value="ECO:0007669"/>
    <property type="project" value="UniProtKB-SubCell"/>
</dbReference>
<feature type="domain" description="Phosphoribosyltransferase" evidence="12">
    <location>
        <begin position="37"/>
        <end position="147"/>
    </location>
</feature>
<dbReference type="SUPFAM" id="SSF53271">
    <property type="entry name" value="PRTase-like"/>
    <property type="match status" value="1"/>
</dbReference>
<accession>A0A3N0ACB5</accession>
<comment type="function">
    <text evidence="2 11">Catalyzes a salvage reaction resulting in the formation of AMP, that is energically less costly than de novo synthesis.</text>
</comment>
<dbReference type="EMBL" id="JACHYA010000007">
    <property type="protein sequence ID" value="MBB3171979.1"/>
    <property type="molecule type" value="Genomic_DNA"/>
</dbReference>
<comment type="pathway">
    <text evidence="4 11">Purine metabolism; AMP biosynthesis via salvage pathway; AMP from adenine: step 1/1.</text>
</comment>
<keyword evidence="9 11" id="KW-0808">Transferase</keyword>
<keyword evidence="10 11" id="KW-0660">Purine salvage</keyword>
<evidence type="ECO:0000256" key="4">
    <source>
        <dbReference type="ARBA" id="ARBA00004659"/>
    </source>
</evidence>
<evidence type="ECO:0000256" key="2">
    <source>
        <dbReference type="ARBA" id="ARBA00003968"/>
    </source>
</evidence>
<dbReference type="CDD" id="cd06223">
    <property type="entry name" value="PRTases_typeI"/>
    <property type="match status" value="1"/>
</dbReference>
<dbReference type="GO" id="GO:0016208">
    <property type="term" value="F:AMP binding"/>
    <property type="evidence" value="ECO:0007669"/>
    <property type="project" value="TreeGrafter"/>
</dbReference>
<evidence type="ECO:0000259" key="12">
    <source>
        <dbReference type="Pfam" id="PF00156"/>
    </source>
</evidence>
<gene>
    <name evidence="11" type="primary">apt</name>
    <name evidence="14" type="ORF">E5982_05220</name>
    <name evidence="13" type="ORF">FHR31_001812</name>
</gene>
<sequence>MTRLYEDLIIDIPDYPEPGVVFKDVTPVFADARAFAGVIDDLAEHFIGYGVTKVLGAEARGFMVGSAVAYRLGAGFVPARKPGKLPRKVVSQSYALEYGTDSLEIHADALEPGDVVLIIDDLVATGGTAVAMAKLAESQGAKLAGMGFFLELDFLNPREAIAKDVDVEVFSLVHVK</sequence>
<evidence type="ECO:0000256" key="1">
    <source>
        <dbReference type="ARBA" id="ARBA00000868"/>
    </source>
</evidence>
<reference evidence="14 15" key="1">
    <citation type="submission" date="2019-04" db="EMBL/GenBank/DDBJ databases">
        <title>Microbes associate with the intestines of laboratory mice.</title>
        <authorList>
            <person name="Navarre W."/>
            <person name="Wong E."/>
            <person name="Huang K.C."/>
            <person name="Tropini C."/>
            <person name="Ng K."/>
            <person name="Yu B."/>
        </authorList>
    </citation>
    <scope>NUCLEOTIDE SEQUENCE [LARGE SCALE GENOMIC DNA]</scope>
    <source>
        <strain evidence="14 15">NM48_B13</strain>
    </source>
</reference>
<evidence type="ECO:0000313" key="15">
    <source>
        <dbReference type="Proteomes" id="UP000309454"/>
    </source>
</evidence>
<keyword evidence="8 11" id="KW-0328">Glycosyltransferase</keyword>
<evidence type="ECO:0000256" key="10">
    <source>
        <dbReference type="ARBA" id="ARBA00022726"/>
    </source>
</evidence>
<comment type="caution">
    <text evidence="14">The sequence shown here is derived from an EMBL/GenBank/DDBJ whole genome shotgun (WGS) entry which is preliminary data.</text>
</comment>
<evidence type="ECO:0000313" key="16">
    <source>
        <dbReference type="Proteomes" id="UP000530850"/>
    </source>
</evidence>
<protein>
    <recommendedName>
        <fullName evidence="6 11">Adenine phosphoribosyltransferase</fullName>
        <shortName evidence="11">APRT</shortName>
        <ecNumber evidence="6 11">2.4.2.7</ecNumber>
    </recommendedName>
</protein>
<evidence type="ECO:0000256" key="8">
    <source>
        <dbReference type="ARBA" id="ARBA00022676"/>
    </source>
</evidence>
<dbReference type="HAMAP" id="MF_00004">
    <property type="entry name" value="Aden_phosphoribosyltr"/>
    <property type="match status" value="1"/>
</dbReference>
<dbReference type="GO" id="GO:0002055">
    <property type="term" value="F:adenine binding"/>
    <property type="evidence" value="ECO:0007669"/>
    <property type="project" value="TreeGrafter"/>
</dbReference>
<dbReference type="UniPathway" id="UPA00588">
    <property type="reaction ID" value="UER00646"/>
</dbReference>
<dbReference type="GO" id="GO:0044209">
    <property type="term" value="P:AMP salvage"/>
    <property type="evidence" value="ECO:0007669"/>
    <property type="project" value="UniProtKB-UniRule"/>
</dbReference>
<proteinExistence type="inferred from homology"/>
<evidence type="ECO:0000256" key="9">
    <source>
        <dbReference type="ARBA" id="ARBA00022679"/>
    </source>
</evidence>
<dbReference type="InterPro" id="IPR050054">
    <property type="entry name" value="UPRTase/APRTase"/>
</dbReference>
<keyword evidence="7 11" id="KW-0963">Cytoplasm</keyword>
<dbReference type="NCBIfam" id="TIGR01090">
    <property type="entry name" value="apt"/>
    <property type="match status" value="1"/>
</dbReference>
<dbReference type="EMBL" id="SSTM01000003">
    <property type="protein sequence ID" value="TJW10684.1"/>
    <property type="molecule type" value="Genomic_DNA"/>
</dbReference>
<dbReference type="FunFam" id="3.40.50.2020:FF:000021">
    <property type="entry name" value="Adenine phosphoribosyltransferase"/>
    <property type="match status" value="1"/>
</dbReference>
<evidence type="ECO:0000313" key="14">
    <source>
        <dbReference type="EMBL" id="TJW10684.1"/>
    </source>
</evidence>